<dbReference type="eggNOG" id="COG0406">
    <property type="taxonomic scope" value="Bacteria"/>
</dbReference>
<keyword evidence="1" id="KW-0413">Isomerase</keyword>
<dbReference type="SMART" id="SM00855">
    <property type="entry name" value="PGAM"/>
    <property type="match status" value="1"/>
</dbReference>
<name>I4EWQ7_MODI5</name>
<dbReference type="PANTHER" id="PTHR48100">
    <property type="entry name" value="BROAD-SPECIFICITY PHOSPHATASE YOR283W-RELATED"/>
    <property type="match status" value="1"/>
</dbReference>
<proteinExistence type="predicted"/>
<dbReference type="STRING" id="477641.MODMU_2391"/>
<dbReference type="CDD" id="cd07040">
    <property type="entry name" value="HP"/>
    <property type="match status" value="1"/>
</dbReference>
<dbReference type="AlphaFoldDB" id="I4EWQ7"/>
<dbReference type="InterPro" id="IPR013078">
    <property type="entry name" value="His_Pase_superF_clade-1"/>
</dbReference>
<dbReference type="EC" id="5.4.2.1" evidence="1"/>
<dbReference type="Pfam" id="PF00300">
    <property type="entry name" value="His_Phos_1"/>
    <property type="match status" value="2"/>
</dbReference>
<evidence type="ECO:0000313" key="1">
    <source>
        <dbReference type="EMBL" id="CCH87820.1"/>
    </source>
</evidence>
<dbReference type="Gene3D" id="3.40.50.1240">
    <property type="entry name" value="Phosphoglycerate mutase-like"/>
    <property type="match status" value="1"/>
</dbReference>
<gene>
    <name evidence="1" type="ordered locus">MODMU_2391</name>
</gene>
<dbReference type="InterPro" id="IPR050275">
    <property type="entry name" value="PGM_Phosphatase"/>
</dbReference>
<reference evidence="1 2" key="1">
    <citation type="journal article" date="2012" name="J. Bacteriol.">
        <title>Genome Sequence of Radiation-Resistant Modestobacter marinus Strain BC501, a Representative Actinobacterium That Thrives on Calcareous Stone Surfaces.</title>
        <authorList>
            <person name="Normand P."/>
            <person name="Gury J."/>
            <person name="Pujic P."/>
            <person name="Chouaia B."/>
            <person name="Crotti E."/>
            <person name="Brusetti L."/>
            <person name="Daffonchio D."/>
            <person name="Vacherie B."/>
            <person name="Barbe V."/>
            <person name="Medigue C."/>
            <person name="Calteau A."/>
            <person name="Ghodhbane-Gtari F."/>
            <person name="Essoussi I."/>
            <person name="Nouioui I."/>
            <person name="Abbassi-Ghozzi I."/>
            <person name="Gtari M."/>
        </authorList>
    </citation>
    <scope>NUCLEOTIDE SEQUENCE [LARGE SCALE GENOMIC DNA]</scope>
    <source>
        <strain evidence="2">BC 501</strain>
    </source>
</reference>
<dbReference type="PATRIC" id="fig|477641.3.peg.2266"/>
<dbReference type="OrthoDB" id="152396at2"/>
<dbReference type="HOGENOM" id="CLU_1265755_0_0_11"/>
<dbReference type="GO" id="GO:0016853">
    <property type="term" value="F:isomerase activity"/>
    <property type="evidence" value="ECO:0007669"/>
    <property type="project" value="UniProtKB-KW"/>
</dbReference>
<evidence type="ECO:0000313" key="2">
    <source>
        <dbReference type="Proteomes" id="UP000006461"/>
    </source>
</evidence>
<dbReference type="SUPFAM" id="SSF53254">
    <property type="entry name" value="Phosphoglycerate mutase-like"/>
    <property type="match status" value="1"/>
</dbReference>
<organism evidence="1 2">
    <name type="scientific">Modestobacter italicus (strain DSM 44449 / CECT 9708 / BC 501)</name>
    <dbReference type="NCBI Taxonomy" id="2732864"/>
    <lineage>
        <taxon>Bacteria</taxon>
        <taxon>Bacillati</taxon>
        <taxon>Actinomycetota</taxon>
        <taxon>Actinomycetes</taxon>
        <taxon>Geodermatophilales</taxon>
        <taxon>Geodermatophilaceae</taxon>
        <taxon>Modestobacter</taxon>
    </lineage>
</organism>
<accession>I4EWQ7</accession>
<dbReference type="GO" id="GO:0016791">
    <property type="term" value="F:phosphatase activity"/>
    <property type="evidence" value="ECO:0007669"/>
    <property type="project" value="TreeGrafter"/>
</dbReference>
<dbReference type="EMBL" id="FO203431">
    <property type="protein sequence ID" value="CCH87820.1"/>
    <property type="molecule type" value="Genomic_DNA"/>
</dbReference>
<dbReference type="InterPro" id="IPR029033">
    <property type="entry name" value="His_PPase_superfam"/>
</dbReference>
<keyword evidence="2" id="KW-1185">Reference proteome</keyword>
<dbReference type="Proteomes" id="UP000006461">
    <property type="component" value="Chromosome"/>
</dbReference>
<sequence length="218" mass="23363">MTQRLFLLRHGEVTSHRGDVPVTEKGLQTAEQVGRRLAARADGPIRVISGETRRTRDTAAAVARGAREAGAEVLEDGVAFALRNPDLYLAGVRVDMVSSEAAFAAQIPGFTEADVAKVSFFAEWLTAPDRVGWWVRHPEPPGDDATAVADRIRTFAASLADRDDATAFTVAVTHSPVLRACAVEVTGGDIGEPRWLAGLEAEVSADRSVRLQLLPEAP</sequence>
<dbReference type="KEGG" id="mmar:MODMU_2391"/>
<protein>
    <submittedName>
        <fullName evidence="1">Phosphoglycerate mutase gpmB</fullName>
        <ecNumber evidence="1">5.4.2.1</ecNumber>
    </submittedName>
</protein>